<dbReference type="InterPro" id="IPR027477">
    <property type="entry name" value="Succ_DH/fumarate_Rdtase_cat_sf"/>
</dbReference>
<dbReference type="PRINTS" id="PR00411">
    <property type="entry name" value="PNDRDTASEI"/>
</dbReference>
<dbReference type="PANTHER" id="PTHR43400">
    <property type="entry name" value="FUMARATE REDUCTASE"/>
    <property type="match status" value="1"/>
</dbReference>
<dbReference type="PANTHER" id="PTHR43400:SF10">
    <property type="entry name" value="3-OXOSTEROID 1-DEHYDROGENASE"/>
    <property type="match status" value="1"/>
</dbReference>
<dbReference type="AlphaFoldDB" id="A0A4Y8UFZ3"/>
<keyword evidence="4" id="KW-0560">Oxidoreductase</keyword>
<evidence type="ECO:0000256" key="2">
    <source>
        <dbReference type="ARBA" id="ARBA00022630"/>
    </source>
</evidence>
<dbReference type="SUPFAM" id="SSF56425">
    <property type="entry name" value="Succinate dehydrogenase/fumarate reductase flavoprotein, catalytic domain"/>
    <property type="match status" value="1"/>
</dbReference>
<sequence length="556" mass="59712">MQKIIKDVVVVGAGGAGLSAALTAAASGLDVLLVEKTPYYGGTTAWSGGGIWVPCNSLGREAGYADSESDASAYIKAVVGPTLREDLLAEFLRAAPQMVDFMQEQTSTQFALHLGFPDWFQELHGATQAGRLLAPVTFDGRQLGDHLKQLREPLREFNAPAGMMLGFDDMPHIANVKKSWRSLVHVLKLVVRYLRDRLVYGRGTRLTMGNALVGRLLKSCLDAGVELWHSSPMLELMTDDGAVTGVEVERDGEKIQITARRGVILASGGFSANERFRQQFIPFPDQHISMVCEGNNGVAISAALDLGAGFDGANISNAGWLVVSVLERPDGTIRKFPHLFLDRGKPGCIAVNLNGERFGNESATNLVEPMHRTASVPAFLVADHAFVKKYGLGLVKPRGLGLKKMVEQGYLIRASSLQQLADKTGIASENLLATVERFNSFAERGVDEDFGRGSQQEDFHLGDLNHTPNPCLGPIAQGPFYAVKIYPGDSTTTVGLKVDSRARVLGGDAEPIPGLCAVGLDMNSLWRGKAPSHGGNNTLSLTFGFVAARSLADVAE</sequence>
<dbReference type="OrthoDB" id="9813348at2"/>
<evidence type="ECO:0000313" key="7">
    <source>
        <dbReference type="Proteomes" id="UP000298133"/>
    </source>
</evidence>
<dbReference type="InterPro" id="IPR050315">
    <property type="entry name" value="FAD-oxidoreductase_2"/>
</dbReference>
<evidence type="ECO:0000256" key="1">
    <source>
        <dbReference type="ARBA" id="ARBA00001974"/>
    </source>
</evidence>
<gene>
    <name evidence="6" type="ORF">E3W66_05705</name>
</gene>
<protein>
    <submittedName>
        <fullName evidence="6">FAD-dependent oxidoreductase</fullName>
    </submittedName>
</protein>
<dbReference type="InterPro" id="IPR036188">
    <property type="entry name" value="FAD/NAD-bd_sf"/>
</dbReference>
<evidence type="ECO:0000256" key="4">
    <source>
        <dbReference type="ARBA" id="ARBA00023002"/>
    </source>
</evidence>
<keyword evidence="2" id="KW-0285">Flavoprotein</keyword>
<dbReference type="EMBL" id="SPIA01000002">
    <property type="protein sequence ID" value="TFH67746.1"/>
    <property type="molecule type" value="Genomic_DNA"/>
</dbReference>
<proteinExistence type="predicted"/>
<comment type="cofactor">
    <cofactor evidence="1">
        <name>FAD</name>
        <dbReference type="ChEBI" id="CHEBI:57692"/>
    </cofactor>
</comment>
<reference evidence="6 7" key="1">
    <citation type="submission" date="2019-03" db="EMBL/GenBank/DDBJ databases">
        <title>Draft genome of Gammaproteobacteria bacterium LSUCC0057, a member of the SAR92 clade.</title>
        <authorList>
            <person name="Lanclos V.C."/>
            <person name="Doiron C."/>
            <person name="Henson M.W."/>
            <person name="Thrash J.C."/>
        </authorList>
    </citation>
    <scope>NUCLEOTIDE SEQUENCE [LARGE SCALE GENOMIC DNA]</scope>
    <source>
        <strain evidence="6 7">LSUCC0057</strain>
    </source>
</reference>
<dbReference type="Proteomes" id="UP000298133">
    <property type="component" value="Unassembled WGS sequence"/>
</dbReference>
<accession>A0A4Y8UFZ3</accession>
<dbReference type="SUPFAM" id="SSF51905">
    <property type="entry name" value="FAD/NAD(P)-binding domain"/>
    <property type="match status" value="1"/>
</dbReference>
<dbReference type="Gene3D" id="3.50.50.60">
    <property type="entry name" value="FAD/NAD(P)-binding domain"/>
    <property type="match status" value="2"/>
</dbReference>
<organism evidence="6 7">
    <name type="scientific">Gammaproteobacteria bacterium LSUCC0057</name>
    <dbReference type="NCBI Taxonomy" id="2559237"/>
    <lineage>
        <taxon>Bacteria</taxon>
        <taxon>Pseudomonadati</taxon>
        <taxon>Pseudomonadota</taxon>
        <taxon>Gammaproteobacteria</taxon>
        <taxon>Cellvibrionales</taxon>
        <taxon>Porticoccaceae</taxon>
        <taxon>SAR92 clade</taxon>
    </lineage>
</organism>
<evidence type="ECO:0000313" key="6">
    <source>
        <dbReference type="EMBL" id="TFH67746.1"/>
    </source>
</evidence>
<dbReference type="Pfam" id="PF00890">
    <property type="entry name" value="FAD_binding_2"/>
    <property type="match status" value="1"/>
</dbReference>
<comment type="caution">
    <text evidence="6">The sequence shown here is derived from an EMBL/GenBank/DDBJ whole genome shotgun (WGS) entry which is preliminary data.</text>
</comment>
<name>A0A4Y8UFZ3_9GAMM</name>
<keyword evidence="7" id="KW-1185">Reference proteome</keyword>
<dbReference type="GO" id="GO:0008202">
    <property type="term" value="P:steroid metabolic process"/>
    <property type="evidence" value="ECO:0007669"/>
    <property type="project" value="UniProtKB-ARBA"/>
</dbReference>
<evidence type="ECO:0000259" key="5">
    <source>
        <dbReference type="Pfam" id="PF00890"/>
    </source>
</evidence>
<keyword evidence="3" id="KW-0274">FAD</keyword>
<dbReference type="InterPro" id="IPR003953">
    <property type="entry name" value="FAD-dep_OxRdtase_2_FAD-bd"/>
</dbReference>
<dbReference type="GO" id="GO:0016491">
    <property type="term" value="F:oxidoreductase activity"/>
    <property type="evidence" value="ECO:0007669"/>
    <property type="project" value="UniProtKB-KW"/>
</dbReference>
<feature type="domain" description="FAD-dependent oxidoreductase 2 FAD-binding" evidence="5">
    <location>
        <begin position="7"/>
        <end position="532"/>
    </location>
</feature>
<evidence type="ECO:0000256" key="3">
    <source>
        <dbReference type="ARBA" id="ARBA00022827"/>
    </source>
</evidence>